<organism evidence="2 3">
    <name type="scientific">Gossypium barbadense</name>
    <name type="common">Sea Island cotton</name>
    <name type="synonym">Hibiscus barbadensis</name>
    <dbReference type="NCBI Taxonomy" id="3634"/>
    <lineage>
        <taxon>Eukaryota</taxon>
        <taxon>Viridiplantae</taxon>
        <taxon>Streptophyta</taxon>
        <taxon>Embryophyta</taxon>
        <taxon>Tracheophyta</taxon>
        <taxon>Spermatophyta</taxon>
        <taxon>Magnoliopsida</taxon>
        <taxon>eudicotyledons</taxon>
        <taxon>Gunneridae</taxon>
        <taxon>Pentapetalae</taxon>
        <taxon>rosids</taxon>
        <taxon>malvids</taxon>
        <taxon>Malvales</taxon>
        <taxon>Malvaceae</taxon>
        <taxon>Malvoideae</taxon>
        <taxon>Gossypium</taxon>
    </lineage>
</organism>
<evidence type="ECO:0000259" key="1">
    <source>
        <dbReference type="Pfam" id="PF14111"/>
    </source>
</evidence>
<reference evidence="2 3" key="1">
    <citation type="submission" date="2015-01" db="EMBL/GenBank/DDBJ databases">
        <title>Genome of allotetraploid Gossypium barbadense reveals genomic plasticity and fiber elongation in cotton evolution.</title>
        <authorList>
            <person name="Chen X."/>
            <person name="Liu X."/>
            <person name="Zhao B."/>
            <person name="Zheng H."/>
            <person name="Hu Y."/>
            <person name="Lu G."/>
            <person name="Yang C."/>
            <person name="Chen J."/>
            <person name="Shan C."/>
            <person name="Zhang L."/>
            <person name="Zhou Y."/>
            <person name="Wang L."/>
            <person name="Guo W."/>
            <person name="Bai Y."/>
            <person name="Ruan J."/>
            <person name="Shangguan X."/>
            <person name="Mao Y."/>
            <person name="Jiang J."/>
            <person name="Zhu Y."/>
            <person name="Lei J."/>
            <person name="Kang H."/>
            <person name="Chen S."/>
            <person name="He X."/>
            <person name="Wang R."/>
            <person name="Wang Y."/>
            <person name="Chen J."/>
            <person name="Wang L."/>
            <person name="Yu S."/>
            <person name="Wang B."/>
            <person name="Wei J."/>
            <person name="Song S."/>
            <person name="Lu X."/>
            <person name="Gao Z."/>
            <person name="Gu W."/>
            <person name="Deng X."/>
            <person name="Ma D."/>
            <person name="Wang S."/>
            <person name="Liang W."/>
            <person name="Fang L."/>
            <person name="Cai C."/>
            <person name="Zhu X."/>
            <person name="Zhou B."/>
            <person name="Zhang Y."/>
            <person name="Chen Z."/>
            <person name="Xu S."/>
            <person name="Zhu R."/>
            <person name="Wang S."/>
            <person name="Zhang T."/>
            <person name="Zhao G."/>
        </authorList>
    </citation>
    <scope>NUCLEOTIDE SEQUENCE [LARGE SCALE GENOMIC DNA]</scope>
    <source>
        <strain evidence="3">cv. Xinhai21</strain>
        <tissue evidence="2">Leaf</tissue>
    </source>
</reference>
<sequence length="196" mass="22420">MTGMEAELAMFSIVGEEEDAWQLSSSDGMGDAMHTTLANLWHPLRGISISDLEDKRYLFRFYYEIDIEWVVEGSLLSFKNHLLVFHKLTLGKDPKSVPLYYVNFWVQIRDLPARLVFEGMAKQFEAFLGTFVTYDTTYVRRGVLLVVNLDGKRERVWEVGEQSNSKDPTVLEDSLIEISEASDLSATLTWQGNRAP</sequence>
<evidence type="ECO:0000313" key="2">
    <source>
        <dbReference type="EMBL" id="PPR81836.1"/>
    </source>
</evidence>
<evidence type="ECO:0000313" key="3">
    <source>
        <dbReference type="Proteomes" id="UP000239757"/>
    </source>
</evidence>
<accession>A0A2P5VSK8</accession>
<dbReference type="InterPro" id="IPR025558">
    <property type="entry name" value="DUF4283"/>
</dbReference>
<name>A0A2P5VSK8_GOSBA</name>
<dbReference type="Pfam" id="PF14111">
    <property type="entry name" value="DUF4283"/>
    <property type="match status" value="1"/>
</dbReference>
<proteinExistence type="predicted"/>
<dbReference type="OrthoDB" id="991972at2759"/>
<protein>
    <recommendedName>
        <fullName evidence="1">DUF4283 domain-containing protein</fullName>
    </recommendedName>
</protein>
<dbReference type="PANTHER" id="PTHR31286">
    <property type="entry name" value="GLYCINE-RICH CELL WALL STRUCTURAL PROTEIN 1.8-LIKE"/>
    <property type="match status" value="1"/>
</dbReference>
<dbReference type="InterPro" id="IPR040256">
    <property type="entry name" value="At4g02000-like"/>
</dbReference>
<dbReference type="AlphaFoldDB" id="A0A2P5VSK8"/>
<dbReference type="Proteomes" id="UP000239757">
    <property type="component" value="Unassembled WGS sequence"/>
</dbReference>
<dbReference type="EMBL" id="KZ671115">
    <property type="protein sequence ID" value="PPR81836.1"/>
    <property type="molecule type" value="Genomic_DNA"/>
</dbReference>
<dbReference type="PANTHER" id="PTHR31286:SF153">
    <property type="entry name" value="DUF4283 DOMAIN PROTEIN"/>
    <property type="match status" value="1"/>
</dbReference>
<feature type="domain" description="DUF4283" evidence="1">
    <location>
        <begin position="32"/>
        <end position="94"/>
    </location>
</feature>
<gene>
    <name evidence="2" type="ORF">GOBAR_AA38880</name>
</gene>